<protein>
    <submittedName>
        <fullName evidence="2">Uncharacterized protein</fullName>
    </submittedName>
</protein>
<dbReference type="AlphaFoldDB" id="A0AAE0M7S1"/>
<dbReference type="EMBL" id="JAUEDM010000003">
    <property type="protein sequence ID" value="KAK3322442.1"/>
    <property type="molecule type" value="Genomic_DNA"/>
</dbReference>
<evidence type="ECO:0000313" key="3">
    <source>
        <dbReference type="Proteomes" id="UP001283341"/>
    </source>
</evidence>
<feature type="compositionally biased region" description="Basic and acidic residues" evidence="1">
    <location>
        <begin position="154"/>
        <end position="167"/>
    </location>
</feature>
<accession>A0AAE0M7S1</accession>
<dbReference type="Proteomes" id="UP001283341">
    <property type="component" value="Unassembled WGS sequence"/>
</dbReference>
<gene>
    <name evidence="2" type="ORF">B0H66DRAFT_531781</name>
</gene>
<organism evidence="2 3">
    <name type="scientific">Apodospora peruviana</name>
    <dbReference type="NCBI Taxonomy" id="516989"/>
    <lineage>
        <taxon>Eukaryota</taxon>
        <taxon>Fungi</taxon>
        <taxon>Dikarya</taxon>
        <taxon>Ascomycota</taxon>
        <taxon>Pezizomycotina</taxon>
        <taxon>Sordariomycetes</taxon>
        <taxon>Sordariomycetidae</taxon>
        <taxon>Sordariales</taxon>
        <taxon>Lasiosphaeriaceae</taxon>
        <taxon>Apodospora</taxon>
    </lineage>
</organism>
<evidence type="ECO:0000256" key="1">
    <source>
        <dbReference type="SAM" id="MobiDB-lite"/>
    </source>
</evidence>
<reference evidence="2" key="2">
    <citation type="submission" date="2023-06" db="EMBL/GenBank/DDBJ databases">
        <authorList>
            <consortium name="Lawrence Berkeley National Laboratory"/>
            <person name="Haridas S."/>
            <person name="Hensen N."/>
            <person name="Bonometti L."/>
            <person name="Westerberg I."/>
            <person name="Brannstrom I.O."/>
            <person name="Guillou S."/>
            <person name="Cros-Aarteil S."/>
            <person name="Calhoun S."/>
            <person name="Kuo A."/>
            <person name="Mondo S."/>
            <person name="Pangilinan J."/>
            <person name="Riley R."/>
            <person name="Labutti K."/>
            <person name="Andreopoulos B."/>
            <person name="Lipzen A."/>
            <person name="Chen C."/>
            <person name="Yanf M."/>
            <person name="Daum C."/>
            <person name="Ng V."/>
            <person name="Clum A."/>
            <person name="Steindorff A."/>
            <person name="Ohm R."/>
            <person name="Martin F."/>
            <person name="Silar P."/>
            <person name="Natvig D."/>
            <person name="Lalanne C."/>
            <person name="Gautier V."/>
            <person name="Ament-Velasquez S.L."/>
            <person name="Kruys A."/>
            <person name="Hutchinson M.I."/>
            <person name="Powell A.J."/>
            <person name="Barry K."/>
            <person name="Miller A.N."/>
            <person name="Grigoriev I.V."/>
            <person name="Debuchy R."/>
            <person name="Gladieux P."/>
            <person name="Thoren M.H."/>
            <person name="Johannesson H."/>
        </authorList>
    </citation>
    <scope>NUCLEOTIDE SEQUENCE</scope>
    <source>
        <strain evidence="2">CBS 118394</strain>
    </source>
</reference>
<reference evidence="2" key="1">
    <citation type="journal article" date="2023" name="Mol. Phylogenet. Evol.">
        <title>Genome-scale phylogeny and comparative genomics of the fungal order Sordariales.</title>
        <authorList>
            <person name="Hensen N."/>
            <person name="Bonometti L."/>
            <person name="Westerberg I."/>
            <person name="Brannstrom I.O."/>
            <person name="Guillou S."/>
            <person name="Cros-Aarteil S."/>
            <person name="Calhoun S."/>
            <person name="Haridas S."/>
            <person name="Kuo A."/>
            <person name="Mondo S."/>
            <person name="Pangilinan J."/>
            <person name="Riley R."/>
            <person name="LaButti K."/>
            <person name="Andreopoulos B."/>
            <person name="Lipzen A."/>
            <person name="Chen C."/>
            <person name="Yan M."/>
            <person name="Daum C."/>
            <person name="Ng V."/>
            <person name="Clum A."/>
            <person name="Steindorff A."/>
            <person name="Ohm R.A."/>
            <person name="Martin F."/>
            <person name="Silar P."/>
            <person name="Natvig D.O."/>
            <person name="Lalanne C."/>
            <person name="Gautier V."/>
            <person name="Ament-Velasquez S.L."/>
            <person name="Kruys A."/>
            <person name="Hutchinson M.I."/>
            <person name="Powell A.J."/>
            <person name="Barry K."/>
            <person name="Miller A.N."/>
            <person name="Grigoriev I.V."/>
            <person name="Debuchy R."/>
            <person name="Gladieux P."/>
            <person name="Hiltunen Thoren M."/>
            <person name="Johannesson H."/>
        </authorList>
    </citation>
    <scope>NUCLEOTIDE SEQUENCE</scope>
    <source>
        <strain evidence="2">CBS 118394</strain>
    </source>
</reference>
<feature type="compositionally biased region" description="Basic and acidic residues" evidence="1">
    <location>
        <begin position="71"/>
        <end position="80"/>
    </location>
</feature>
<evidence type="ECO:0000313" key="2">
    <source>
        <dbReference type="EMBL" id="KAK3322442.1"/>
    </source>
</evidence>
<keyword evidence="3" id="KW-1185">Reference proteome</keyword>
<feature type="region of interest" description="Disordered" evidence="1">
    <location>
        <begin position="152"/>
        <end position="174"/>
    </location>
</feature>
<comment type="caution">
    <text evidence="2">The sequence shown here is derived from an EMBL/GenBank/DDBJ whole genome shotgun (WGS) entry which is preliminary data.</text>
</comment>
<name>A0AAE0M7S1_9PEZI</name>
<feature type="region of interest" description="Disordered" evidence="1">
    <location>
        <begin position="55"/>
        <end position="84"/>
    </location>
</feature>
<proteinExistence type="predicted"/>
<sequence length="240" mass="26916">MDDFFNISLDCPVSLSPFIRTTQGLAYNDIRRRVRSRVPSGWRLCLSASALRPDHPFPLQTRPGQHPASRQPEELERPATEPKPASHTAFYRTVKLHPGCNLQSASVNLPVQLPHRPYYSNPLSIASFFFAFSSYLSSASSLPHRYTITSLTSRQKESGSRQEKKQPSPDSVQCPTTTIKAATVLHRMYEPPPCSSSSFLLCLCVMRPAIVSVLLFSPRSRDFWAGSGFASVSLRFAQWR</sequence>